<dbReference type="GO" id="GO:0016281">
    <property type="term" value="C:eukaryotic translation initiation factor 4F complex"/>
    <property type="evidence" value="ECO:0007669"/>
    <property type="project" value="TreeGrafter"/>
</dbReference>
<feature type="compositionally biased region" description="Low complexity" evidence="6">
    <location>
        <begin position="78"/>
        <end position="96"/>
    </location>
</feature>
<evidence type="ECO:0000313" key="8">
    <source>
        <dbReference type="Proteomes" id="UP000750711"/>
    </source>
</evidence>
<dbReference type="Proteomes" id="UP000750711">
    <property type="component" value="Unassembled WGS sequence"/>
</dbReference>
<dbReference type="Gene3D" id="3.30.760.10">
    <property type="entry name" value="RNA Cap, Translation Initiation Factor Eif4e"/>
    <property type="match status" value="1"/>
</dbReference>
<keyword evidence="3 5" id="KW-0694">RNA-binding</keyword>
<accession>A0A9P8IF28</accession>
<evidence type="ECO:0000256" key="1">
    <source>
        <dbReference type="ARBA" id="ARBA00022540"/>
    </source>
</evidence>
<reference evidence="7" key="1">
    <citation type="submission" date="2021-03" db="EMBL/GenBank/DDBJ databases">
        <title>Comparative genomics and phylogenomic investigation of the class Geoglossomycetes provide insights into ecological specialization and systematics.</title>
        <authorList>
            <person name="Melie T."/>
            <person name="Pirro S."/>
            <person name="Miller A.N."/>
            <person name="Quandt A."/>
        </authorList>
    </citation>
    <scope>NUCLEOTIDE SEQUENCE</scope>
    <source>
        <strain evidence="7">CAQ_001_2017</strain>
    </source>
</reference>
<evidence type="ECO:0000256" key="5">
    <source>
        <dbReference type="RuleBase" id="RU004374"/>
    </source>
</evidence>
<evidence type="ECO:0000313" key="7">
    <source>
        <dbReference type="EMBL" id="KAH0550959.1"/>
    </source>
</evidence>
<feature type="region of interest" description="Disordered" evidence="6">
    <location>
        <begin position="62"/>
        <end position="97"/>
    </location>
</feature>
<gene>
    <name evidence="7" type="ORF">GP486_007677</name>
</gene>
<dbReference type="InterPro" id="IPR001040">
    <property type="entry name" value="TIF_eIF_4E"/>
</dbReference>
<dbReference type="AlphaFoldDB" id="A0A9P8IF28"/>
<comment type="caution">
    <text evidence="7">The sequence shown here is derived from an EMBL/GenBank/DDBJ whole genome shotgun (WGS) entry which is preliminary data.</text>
</comment>
<proteinExistence type="inferred from homology"/>
<evidence type="ECO:0000256" key="4">
    <source>
        <dbReference type="ARBA" id="ARBA00022917"/>
    </source>
</evidence>
<comment type="similarity">
    <text evidence="5">Belongs to the eukaryotic initiation factor 4E family.</text>
</comment>
<dbReference type="EMBL" id="JAGHQM010002324">
    <property type="protein sequence ID" value="KAH0550959.1"/>
    <property type="molecule type" value="Genomic_DNA"/>
</dbReference>
<keyword evidence="2" id="KW-0810">Translation regulation</keyword>
<keyword evidence="4 5" id="KW-0648">Protein biosynthesis</keyword>
<evidence type="ECO:0000256" key="2">
    <source>
        <dbReference type="ARBA" id="ARBA00022845"/>
    </source>
</evidence>
<keyword evidence="8" id="KW-1185">Reference proteome</keyword>
<protein>
    <recommendedName>
        <fullName evidence="9">Translation initiation factor eIF4e</fullName>
    </recommendedName>
</protein>
<name>A0A9P8IF28_9PEZI</name>
<dbReference type="InterPro" id="IPR023398">
    <property type="entry name" value="TIF_eIF4e-like"/>
</dbReference>
<dbReference type="GO" id="GO:0000340">
    <property type="term" value="F:RNA 7-methylguanosine cap binding"/>
    <property type="evidence" value="ECO:0007669"/>
    <property type="project" value="TreeGrafter"/>
</dbReference>
<evidence type="ECO:0008006" key="9">
    <source>
        <dbReference type="Google" id="ProtNLM"/>
    </source>
</evidence>
<keyword evidence="1 5" id="KW-0396">Initiation factor</keyword>
<sequence>MNDLQLRVLVQEWANKFIRKRAFELDPSSVSSETPKGPVAKTPFVSYASTWYDMAQESLARKQGDKPMRPTLAVNGLPQAPSDFSPSSSTASPSRADATKNMFKTMRPLPLRHIWQFWSDKSEYSPPSPLFSISSLNFHVAKTSFFFRNRHAPNTGDKSNAYEERLKPLETASTIKVFWEILNNVEPSRMYLRDSYHFFKKGVKPIWEDPRNINGGCWTFRVNKSISEAFWLEVLVIVVGEQLQEVVEKGDDICGVTISARFNSHLIMIWNRDGSNEASVNKILERVLDMLSPRLKPLPQNYYYKKHSDHQGFSGATTSATTATATATATTQANATTITTAATEGK</sequence>
<dbReference type="PANTHER" id="PTHR11960:SF66">
    <property type="entry name" value="EUKARYOTIC TRANSLATION INITIATION FACTOR 4E TYPE 3"/>
    <property type="match status" value="1"/>
</dbReference>
<dbReference type="GO" id="GO:0006417">
    <property type="term" value="P:regulation of translation"/>
    <property type="evidence" value="ECO:0007669"/>
    <property type="project" value="UniProtKB-KW"/>
</dbReference>
<organism evidence="7 8">
    <name type="scientific">Trichoglossum hirsutum</name>
    <dbReference type="NCBI Taxonomy" id="265104"/>
    <lineage>
        <taxon>Eukaryota</taxon>
        <taxon>Fungi</taxon>
        <taxon>Dikarya</taxon>
        <taxon>Ascomycota</taxon>
        <taxon>Pezizomycotina</taxon>
        <taxon>Geoglossomycetes</taxon>
        <taxon>Geoglossales</taxon>
        <taxon>Geoglossaceae</taxon>
        <taxon>Trichoglossum</taxon>
    </lineage>
</organism>
<dbReference type="SUPFAM" id="SSF55418">
    <property type="entry name" value="eIF4e-like"/>
    <property type="match status" value="1"/>
</dbReference>
<evidence type="ECO:0000256" key="6">
    <source>
        <dbReference type="SAM" id="MobiDB-lite"/>
    </source>
</evidence>
<dbReference type="PANTHER" id="PTHR11960">
    <property type="entry name" value="EUKARYOTIC TRANSLATION INITIATION FACTOR 4E RELATED"/>
    <property type="match status" value="1"/>
</dbReference>
<dbReference type="Pfam" id="PF01652">
    <property type="entry name" value="IF4E"/>
    <property type="match status" value="1"/>
</dbReference>
<dbReference type="GO" id="GO:0003743">
    <property type="term" value="F:translation initiation factor activity"/>
    <property type="evidence" value="ECO:0007669"/>
    <property type="project" value="UniProtKB-KW"/>
</dbReference>
<evidence type="ECO:0000256" key="3">
    <source>
        <dbReference type="ARBA" id="ARBA00022884"/>
    </source>
</evidence>